<name>A0A7J0G245_9ERIC</name>
<evidence type="ECO:0008006" key="4">
    <source>
        <dbReference type="Google" id="ProtNLM"/>
    </source>
</evidence>
<dbReference type="OrthoDB" id="1739513at2759"/>
<evidence type="ECO:0000313" key="3">
    <source>
        <dbReference type="Proteomes" id="UP000585474"/>
    </source>
</evidence>
<dbReference type="InterPro" id="IPR012337">
    <property type="entry name" value="RNaseH-like_sf"/>
</dbReference>
<dbReference type="AlphaFoldDB" id="A0A7J0G245"/>
<dbReference type="GO" id="GO:0003676">
    <property type="term" value="F:nucleic acid binding"/>
    <property type="evidence" value="ECO:0007669"/>
    <property type="project" value="InterPro"/>
</dbReference>
<dbReference type="InterPro" id="IPR036397">
    <property type="entry name" value="RNaseH_sf"/>
</dbReference>
<sequence length="278" mass="31797">MGKFEVRGVKMAKYLAVAKNLLTKFKAVKIEQVEWDLNSHADTLAGLALVFEGMIGWTITVELIPVPNLEIPQESVLVNIELGPSWMDLIVNFLQHDKLSEDKKEAHKVRVKDLLEQLKIEFYNLTPSYPQCNGHAEASNKTIMNGIKKRFEKAKGKWAKELPNMLWAYRITLQKATNEIPYSLAFGFEAVIPLEVSLPTIRIEAYDANHNKEVLARDLDLVEERRENALIRMADYQKQLAKTYNQRVQHREFSVGDLILRKVVENTKDPTNGKIGPN</sequence>
<keyword evidence="1" id="KW-0175">Coiled coil</keyword>
<evidence type="ECO:0000256" key="1">
    <source>
        <dbReference type="SAM" id="Coils"/>
    </source>
</evidence>
<evidence type="ECO:0000313" key="2">
    <source>
        <dbReference type="EMBL" id="GFZ04843.1"/>
    </source>
</evidence>
<proteinExistence type="predicted"/>
<reference evidence="2 3" key="1">
    <citation type="submission" date="2019-07" db="EMBL/GenBank/DDBJ databases">
        <title>De Novo Assembly of kiwifruit Actinidia rufa.</title>
        <authorList>
            <person name="Sugita-Konishi S."/>
            <person name="Sato K."/>
            <person name="Mori E."/>
            <person name="Abe Y."/>
            <person name="Kisaki G."/>
            <person name="Hamano K."/>
            <person name="Suezawa K."/>
            <person name="Otani M."/>
            <person name="Fukuda T."/>
            <person name="Manabe T."/>
            <person name="Gomi K."/>
            <person name="Tabuchi M."/>
            <person name="Akimitsu K."/>
            <person name="Kataoka I."/>
        </authorList>
    </citation>
    <scope>NUCLEOTIDE SEQUENCE [LARGE SCALE GENOMIC DNA]</scope>
    <source>
        <strain evidence="3">cv. Fuchu</strain>
    </source>
</reference>
<dbReference type="Gene3D" id="3.30.420.10">
    <property type="entry name" value="Ribonuclease H-like superfamily/Ribonuclease H"/>
    <property type="match status" value="1"/>
</dbReference>
<dbReference type="EMBL" id="BJWL01000017">
    <property type="protein sequence ID" value="GFZ04843.1"/>
    <property type="molecule type" value="Genomic_DNA"/>
</dbReference>
<accession>A0A7J0G245</accession>
<feature type="coiled-coil region" evidence="1">
    <location>
        <begin position="219"/>
        <end position="246"/>
    </location>
</feature>
<dbReference type="Proteomes" id="UP000585474">
    <property type="component" value="Unassembled WGS sequence"/>
</dbReference>
<dbReference type="PANTHER" id="PTHR48475:SF2">
    <property type="entry name" value="RIBONUCLEASE H"/>
    <property type="match status" value="1"/>
</dbReference>
<gene>
    <name evidence="2" type="ORF">Acr_17g0004150</name>
</gene>
<dbReference type="SUPFAM" id="SSF53098">
    <property type="entry name" value="Ribonuclease H-like"/>
    <property type="match status" value="1"/>
</dbReference>
<protein>
    <recommendedName>
        <fullName evidence="4">Integrase catalytic domain-containing protein</fullName>
    </recommendedName>
</protein>
<dbReference type="PANTHER" id="PTHR48475">
    <property type="entry name" value="RIBONUCLEASE H"/>
    <property type="match status" value="1"/>
</dbReference>
<keyword evidence="3" id="KW-1185">Reference proteome</keyword>
<organism evidence="2 3">
    <name type="scientific">Actinidia rufa</name>
    <dbReference type="NCBI Taxonomy" id="165716"/>
    <lineage>
        <taxon>Eukaryota</taxon>
        <taxon>Viridiplantae</taxon>
        <taxon>Streptophyta</taxon>
        <taxon>Embryophyta</taxon>
        <taxon>Tracheophyta</taxon>
        <taxon>Spermatophyta</taxon>
        <taxon>Magnoliopsida</taxon>
        <taxon>eudicotyledons</taxon>
        <taxon>Gunneridae</taxon>
        <taxon>Pentapetalae</taxon>
        <taxon>asterids</taxon>
        <taxon>Ericales</taxon>
        <taxon>Actinidiaceae</taxon>
        <taxon>Actinidia</taxon>
    </lineage>
</organism>
<comment type="caution">
    <text evidence="2">The sequence shown here is derived from an EMBL/GenBank/DDBJ whole genome shotgun (WGS) entry which is preliminary data.</text>
</comment>